<name>A0AAW0RDP4_9PEZI</name>
<keyword evidence="2" id="KW-1185">Reference proteome</keyword>
<comment type="caution">
    <text evidence="1">The sequence shown here is derived from an EMBL/GenBank/DDBJ whole genome shotgun (WGS) entry which is preliminary data.</text>
</comment>
<sequence length="223" mass="25116">MAPNQNSFPFLDLPPELRNEVYYFALGEPETSADPYGPTTCTALAPPAITRTNRQLRAETLPFYYGQNRFAIPLPFPGADPAATFERWCAVFGPHFRFFTKSLSFTNPHADFAPACVTDLGLGFTYKFGVVLCPERDPGGPSRIGGVDADTLDVDDRAVVRRACYDTLQTMFGHNAWRHYRQETFENVIQALCTVAPLCTQINSRMYFSWSFPSITTTPFWQQ</sequence>
<proteinExistence type="predicted"/>
<dbReference type="AlphaFoldDB" id="A0AAW0RDP4"/>
<gene>
    <name evidence="1" type="ORF">PG999_001220</name>
</gene>
<dbReference type="Proteomes" id="UP001392437">
    <property type="component" value="Unassembled WGS sequence"/>
</dbReference>
<protein>
    <submittedName>
        <fullName evidence="1">Uncharacterized protein</fullName>
    </submittedName>
</protein>
<organism evidence="1 2">
    <name type="scientific">Apiospora kogelbergensis</name>
    <dbReference type="NCBI Taxonomy" id="1337665"/>
    <lineage>
        <taxon>Eukaryota</taxon>
        <taxon>Fungi</taxon>
        <taxon>Dikarya</taxon>
        <taxon>Ascomycota</taxon>
        <taxon>Pezizomycotina</taxon>
        <taxon>Sordariomycetes</taxon>
        <taxon>Xylariomycetidae</taxon>
        <taxon>Amphisphaeriales</taxon>
        <taxon>Apiosporaceae</taxon>
        <taxon>Apiospora</taxon>
    </lineage>
</organism>
<dbReference type="EMBL" id="JAQQWP010000001">
    <property type="protein sequence ID" value="KAK8133047.1"/>
    <property type="molecule type" value="Genomic_DNA"/>
</dbReference>
<reference evidence="1 2" key="1">
    <citation type="submission" date="2023-01" db="EMBL/GenBank/DDBJ databases">
        <title>Analysis of 21 Apiospora genomes using comparative genomics revels a genus with tremendous synthesis potential of carbohydrate active enzymes and secondary metabolites.</title>
        <authorList>
            <person name="Sorensen T."/>
        </authorList>
    </citation>
    <scope>NUCLEOTIDE SEQUENCE [LARGE SCALE GENOMIC DNA]</scope>
    <source>
        <strain evidence="1 2">CBS 117206</strain>
    </source>
</reference>
<dbReference type="PANTHER" id="PTHR42085">
    <property type="entry name" value="F-BOX DOMAIN-CONTAINING PROTEIN"/>
    <property type="match status" value="1"/>
</dbReference>
<dbReference type="InterPro" id="IPR038883">
    <property type="entry name" value="AN11006-like"/>
</dbReference>
<accession>A0AAW0RDP4</accession>
<evidence type="ECO:0000313" key="2">
    <source>
        <dbReference type="Proteomes" id="UP001392437"/>
    </source>
</evidence>
<evidence type="ECO:0000313" key="1">
    <source>
        <dbReference type="EMBL" id="KAK8133047.1"/>
    </source>
</evidence>
<dbReference type="PANTHER" id="PTHR42085:SF2">
    <property type="entry name" value="F-BOX DOMAIN-CONTAINING PROTEIN"/>
    <property type="match status" value="1"/>
</dbReference>